<dbReference type="KEGG" id="hbh:E4T21_14230"/>
<organism evidence="2 3">
    <name type="scientific">Halomonas binhaiensis</name>
    <dbReference type="NCBI Taxonomy" id="2562282"/>
    <lineage>
        <taxon>Bacteria</taxon>
        <taxon>Pseudomonadati</taxon>
        <taxon>Pseudomonadota</taxon>
        <taxon>Gammaproteobacteria</taxon>
        <taxon>Oceanospirillales</taxon>
        <taxon>Halomonadaceae</taxon>
        <taxon>Halomonas</taxon>
    </lineage>
</organism>
<feature type="region of interest" description="Disordered" evidence="1">
    <location>
        <begin position="1"/>
        <end position="20"/>
    </location>
</feature>
<name>A0A5C1NH70_9GAMM</name>
<dbReference type="EMBL" id="CP038437">
    <property type="protein sequence ID" value="QEM82574.1"/>
    <property type="molecule type" value="Genomic_DNA"/>
</dbReference>
<keyword evidence="3" id="KW-1185">Reference proteome</keyword>
<reference evidence="2" key="1">
    <citation type="submission" date="2021-02" db="EMBL/GenBank/DDBJ databases">
        <title>Strain Y2R2, a novel species of the genus Halomonas.</title>
        <authorList>
            <person name="Huang H."/>
        </authorList>
    </citation>
    <scope>NUCLEOTIDE SEQUENCE</scope>
    <source>
        <strain evidence="2">Y2R2</strain>
    </source>
</reference>
<dbReference type="AlphaFoldDB" id="A0A5C1NH70"/>
<protein>
    <submittedName>
        <fullName evidence="2">Uncharacterized protein</fullName>
    </submittedName>
</protein>
<evidence type="ECO:0000313" key="3">
    <source>
        <dbReference type="Proteomes" id="UP000324285"/>
    </source>
</evidence>
<accession>A0A5C1NH70</accession>
<dbReference type="Proteomes" id="UP000324285">
    <property type="component" value="Chromosome"/>
</dbReference>
<evidence type="ECO:0000313" key="2">
    <source>
        <dbReference type="EMBL" id="QEM82574.1"/>
    </source>
</evidence>
<proteinExistence type="predicted"/>
<dbReference type="OrthoDB" id="6889398at2"/>
<gene>
    <name evidence="2" type="ORF">E4T21_14230</name>
</gene>
<dbReference type="RefSeq" id="WP_149285698.1">
    <property type="nucleotide sequence ID" value="NZ_CP038437.2"/>
</dbReference>
<evidence type="ECO:0000256" key="1">
    <source>
        <dbReference type="SAM" id="MobiDB-lite"/>
    </source>
</evidence>
<sequence length="136" mass="14128">MMIPATEAGATPLSAPNASGMQNLTSQNLFEHIAGQQGTTLQATTPAELGSDLMNALENPIEQAQSFASALRAERAGHAPSGASVPGSDAEGLGDMQFDRMLNSLTAMFDHATLMKLMSSCASQTSGAFRTLLRGQ</sequence>